<dbReference type="EMBL" id="BMKL01000001">
    <property type="protein sequence ID" value="GGD87126.1"/>
    <property type="molecule type" value="Genomic_DNA"/>
</dbReference>
<proteinExistence type="inferred from homology"/>
<evidence type="ECO:0000256" key="2">
    <source>
        <dbReference type="RuleBase" id="RU003707"/>
    </source>
</evidence>
<protein>
    <submittedName>
        <fullName evidence="3">Enoyl-CoA hydratase</fullName>
    </submittedName>
</protein>
<keyword evidence="4" id="KW-1185">Reference proteome</keyword>
<name>A0ABQ1RYE3_9SPHN</name>
<evidence type="ECO:0000256" key="1">
    <source>
        <dbReference type="ARBA" id="ARBA00005254"/>
    </source>
</evidence>
<comment type="caution">
    <text evidence="3">The sequence shown here is derived from an EMBL/GenBank/DDBJ whole genome shotgun (WGS) entry which is preliminary data.</text>
</comment>
<evidence type="ECO:0000313" key="3">
    <source>
        <dbReference type="EMBL" id="GGD87126.1"/>
    </source>
</evidence>
<gene>
    <name evidence="3" type="ORF">GCM10011515_03270</name>
</gene>
<dbReference type="PANTHER" id="PTHR43802">
    <property type="entry name" value="ENOYL-COA HYDRATASE"/>
    <property type="match status" value="1"/>
</dbReference>
<organism evidence="3 4">
    <name type="scientific">Tsuneonella deserti</name>
    <dbReference type="NCBI Taxonomy" id="2035528"/>
    <lineage>
        <taxon>Bacteria</taxon>
        <taxon>Pseudomonadati</taxon>
        <taxon>Pseudomonadota</taxon>
        <taxon>Alphaproteobacteria</taxon>
        <taxon>Sphingomonadales</taxon>
        <taxon>Erythrobacteraceae</taxon>
        <taxon>Tsuneonella</taxon>
    </lineage>
</organism>
<dbReference type="RefSeq" id="WP_188643541.1">
    <property type="nucleotide sequence ID" value="NZ_BMKL01000001.1"/>
</dbReference>
<dbReference type="PANTHER" id="PTHR43802:SF1">
    <property type="entry name" value="IP11341P-RELATED"/>
    <property type="match status" value="1"/>
</dbReference>
<accession>A0ABQ1RYE3</accession>
<comment type="similarity">
    <text evidence="1 2">Belongs to the enoyl-CoA hydratase/isomerase family.</text>
</comment>
<sequence length="264" mass="27954">MPYENILVDQRGAARWITLNRPLSLNSLSLALAEDLHHAFAAAETDEAVRACVITGAGRAFCAGADLVAVSNGVGDGALAGNLNEFLSRLGETLNRIEASRLPVIAAVNGLAVAGGLELVLCCDLVVAVRTANFGDAHANYGLLPGGGGSVRLPRKIGVPRAAYLMLTGKTVSSADMKDAGLVAELTEPDELEPRAQALAEMLAEKSRPGLAYIKEMIRAGQDMSAEEGLRSELETMNAYASSTDLFEGLSAFREKRKPRFLDR</sequence>
<dbReference type="Gene3D" id="3.90.226.10">
    <property type="entry name" value="2-enoyl-CoA Hydratase, Chain A, domain 1"/>
    <property type="match status" value="1"/>
</dbReference>
<dbReference type="Proteomes" id="UP000619041">
    <property type="component" value="Unassembled WGS sequence"/>
</dbReference>
<dbReference type="InterPro" id="IPR018376">
    <property type="entry name" value="Enoyl-CoA_hyd/isom_CS"/>
</dbReference>
<evidence type="ECO:0000313" key="4">
    <source>
        <dbReference type="Proteomes" id="UP000619041"/>
    </source>
</evidence>
<dbReference type="CDD" id="cd06558">
    <property type="entry name" value="crotonase-like"/>
    <property type="match status" value="1"/>
</dbReference>
<reference evidence="4" key="1">
    <citation type="journal article" date="2019" name="Int. J. Syst. Evol. Microbiol.">
        <title>The Global Catalogue of Microorganisms (GCM) 10K type strain sequencing project: providing services to taxonomists for standard genome sequencing and annotation.</title>
        <authorList>
            <consortium name="The Broad Institute Genomics Platform"/>
            <consortium name="The Broad Institute Genome Sequencing Center for Infectious Disease"/>
            <person name="Wu L."/>
            <person name="Ma J."/>
        </authorList>
    </citation>
    <scope>NUCLEOTIDE SEQUENCE [LARGE SCALE GENOMIC DNA]</scope>
    <source>
        <strain evidence="4">CGMCC 1.15959</strain>
    </source>
</reference>
<dbReference type="InterPro" id="IPR001753">
    <property type="entry name" value="Enoyl-CoA_hydra/iso"/>
</dbReference>
<dbReference type="Pfam" id="PF00378">
    <property type="entry name" value="ECH_1"/>
    <property type="match status" value="1"/>
</dbReference>
<dbReference type="PROSITE" id="PS00166">
    <property type="entry name" value="ENOYL_COA_HYDRATASE"/>
    <property type="match status" value="1"/>
</dbReference>
<dbReference type="SUPFAM" id="SSF52096">
    <property type="entry name" value="ClpP/crotonase"/>
    <property type="match status" value="1"/>
</dbReference>
<dbReference type="InterPro" id="IPR029045">
    <property type="entry name" value="ClpP/crotonase-like_dom_sf"/>
</dbReference>